<reference evidence="2 3" key="1">
    <citation type="submission" date="2018-11" db="EMBL/GenBank/DDBJ databases">
        <title>The first complete genome of Serratia liquefaciens isolated from metalophyte plant revel distinctness adaptive mechanisms in an extreme habitat.</title>
        <authorList>
            <person name="Caneschi W.L."/>
            <person name="Sanchez A.B."/>
            <person name="Felestrino E.B."/>
            <person name="Assis R.A.B."/>
            <person name="Lemes C.G.C."/>
            <person name="Cordeiro I.F."/>
            <person name="Fonseca N.P."/>
            <person name="Villa M."/>
            <person name="Vieira I.T."/>
            <person name="Moraes L.A."/>
            <person name="Kamino L.H.Y."/>
            <person name="do Carmo F."/>
            <person name="Garcia C.M."/>
            <person name="Almeida N.F."/>
            <person name="Silva R.S."/>
            <person name="Ferro J.A."/>
            <person name="Ferro M.I.T."/>
            <person name="Varani A.M."/>
            <person name="Ferreira R.M."/>
            <person name="dos Santos V.L."/>
            <person name="Silva U.C."/>
            <person name="Setubal J.C."/>
            <person name="Moreira L.M."/>
        </authorList>
    </citation>
    <scope>NUCLEOTIDE SEQUENCE [LARGE SCALE GENOMIC DNA]</scope>
    <source>
        <strain evidence="2 3">FG3</strain>
    </source>
</reference>
<proteinExistence type="predicted"/>
<organism evidence="2 3">
    <name type="scientific">Serratia liquefaciens</name>
    <dbReference type="NCBI Taxonomy" id="614"/>
    <lineage>
        <taxon>Bacteria</taxon>
        <taxon>Pseudomonadati</taxon>
        <taxon>Pseudomonadota</taxon>
        <taxon>Gammaproteobacteria</taxon>
        <taxon>Enterobacterales</taxon>
        <taxon>Yersiniaceae</taxon>
        <taxon>Serratia</taxon>
    </lineage>
</organism>
<dbReference type="RefSeq" id="WP_142815326.1">
    <property type="nucleotide sequence ID" value="NZ_CP033893.1"/>
</dbReference>
<feature type="domain" description="DUF4145" evidence="1">
    <location>
        <begin position="115"/>
        <end position="198"/>
    </location>
</feature>
<dbReference type="Pfam" id="PF13643">
    <property type="entry name" value="DUF4145"/>
    <property type="match status" value="1"/>
</dbReference>
<accession>A0A515CW54</accession>
<protein>
    <submittedName>
        <fullName evidence="2">DUF4145 domain-containing protein</fullName>
    </submittedName>
</protein>
<evidence type="ECO:0000259" key="1">
    <source>
        <dbReference type="Pfam" id="PF13643"/>
    </source>
</evidence>
<gene>
    <name evidence="2" type="ORF">EGO53_11580</name>
</gene>
<evidence type="ECO:0000313" key="2">
    <source>
        <dbReference type="EMBL" id="QDL32394.1"/>
    </source>
</evidence>
<dbReference type="Proteomes" id="UP000317572">
    <property type="component" value="Chromosome"/>
</dbReference>
<name>A0A515CW54_SERLI</name>
<dbReference type="AlphaFoldDB" id="A0A515CW54"/>
<sequence length="220" mass="24568">MGILTFDMTCPHCLRENAVLEAWAEIRNKLEPVVNVAFACRSCSNSSIAVVLMKNPGSFLPKQRASMNKDINVIIPGSPDYELLATYPKPISVNAPENTPPRVASNFIEAKENLSRGRYDTAVMLCRKVLDIATRALLEDNSTTETLVKRISKLHGKGLITDQMKDWAHIVRIDSNAAVHSDEEFSREESEEMIGFTEVFLIYAFSLPAMVLSKKHDQAQ</sequence>
<dbReference type="InterPro" id="IPR025285">
    <property type="entry name" value="DUF4145"/>
</dbReference>
<evidence type="ECO:0000313" key="3">
    <source>
        <dbReference type="Proteomes" id="UP000317572"/>
    </source>
</evidence>
<dbReference type="EMBL" id="CP033893">
    <property type="protein sequence ID" value="QDL32394.1"/>
    <property type="molecule type" value="Genomic_DNA"/>
</dbReference>